<evidence type="ECO:0000256" key="1">
    <source>
        <dbReference type="ARBA" id="ARBA00004170"/>
    </source>
</evidence>
<dbReference type="Pfam" id="PF03061">
    <property type="entry name" value="4HBT"/>
    <property type="match status" value="1"/>
</dbReference>
<keyword evidence="5" id="KW-0963">Cytoplasm</keyword>
<evidence type="ECO:0000256" key="9">
    <source>
        <dbReference type="ARBA" id="ARBA00022946"/>
    </source>
</evidence>
<evidence type="ECO:0000256" key="23">
    <source>
        <dbReference type="ARBA" id="ARBA00048180"/>
    </source>
</evidence>
<dbReference type="EMBL" id="JAAIWM010000001">
    <property type="protein sequence ID" value="NEY70363.1"/>
    <property type="molecule type" value="Genomic_DNA"/>
</dbReference>
<dbReference type="SUPFAM" id="SSF54637">
    <property type="entry name" value="Thioesterase/thiol ester dehydrase-isomerase"/>
    <property type="match status" value="1"/>
</dbReference>
<dbReference type="EC" id="3.1.2.2" evidence="16"/>
<keyword evidence="26" id="KW-1185">Reference proteome</keyword>
<dbReference type="Gene3D" id="3.10.129.10">
    <property type="entry name" value="Hotdog Thioesterase"/>
    <property type="match status" value="1"/>
</dbReference>
<evidence type="ECO:0000256" key="7">
    <source>
        <dbReference type="ARBA" id="ARBA00022801"/>
    </source>
</evidence>
<dbReference type="InterPro" id="IPR006683">
    <property type="entry name" value="Thioestr_dom"/>
</dbReference>
<feature type="domain" description="Thioesterase" evidence="24">
    <location>
        <begin position="75"/>
        <end position="150"/>
    </location>
</feature>
<evidence type="ECO:0000313" key="25">
    <source>
        <dbReference type="EMBL" id="NEY70363.1"/>
    </source>
</evidence>
<comment type="catalytic activity">
    <reaction evidence="19">
        <text>octanoyl-CoA + H2O = octanoate + CoA + H(+)</text>
        <dbReference type="Rhea" id="RHEA:30143"/>
        <dbReference type="ChEBI" id="CHEBI:15377"/>
        <dbReference type="ChEBI" id="CHEBI:15378"/>
        <dbReference type="ChEBI" id="CHEBI:25646"/>
        <dbReference type="ChEBI" id="CHEBI:57287"/>
        <dbReference type="ChEBI" id="CHEBI:57386"/>
    </reaction>
    <physiologicalReaction direction="left-to-right" evidence="19">
        <dbReference type="Rhea" id="RHEA:30144"/>
    </physiologicalReaction>
</comment>
<dbReference type="PANTHER" id="PTHR12418:SF19">
    <property type="entry name" value="ACYL-COENZYME A THIOESTERASE THEM4"/>
    <property type="match status" value="1"/>
</dbReference>
<evidence type="ECO:0000256" key="20">
    <source>
        <dbReference type="ARBA" id="ARBA00047734"/>
    </source>
</evidence>
<evidence type="ECO:0000256" key="10">
    <source>
        <dbReference type="ARBA" id="ARBA00023098"/>
    </source>
</evidence>
<keyword evidence="8" id="KW-0276">Fatty acid metabolism</keyword>
<evidence type="ECO:0000256" key="5">
    <source>
        <dbReference type="ARBA" id="ARBA00022490"/>
    </source>
</evidence>
<proteinExistence type="inferred from homology"/>
<dbReference type="GO" id="GO:0016020">
    <property type="term" value="C:membrane"/>
    <property type="evidence" value="ECO:0007669"/>
    <property type="project" value="UniProtKB-SubCell"/>
</dbReference>
<dbReference type="GO" id="GO:0005737">
    <property type="term" value="C:cytoplasm"/>
    <property type="evidence" value="ECO:0007669"/>
    <property type="project" value="UniProtKB-SubCell"/>
</dbReference>
<comment type="catalytic activity">
    <reaction evidence="23">
        <text>tetradecanoyl-CoA + H2O = tetradecanoate + CoA + H(+)</text>
        <dbReference type="Rhea" id="RHEA:40119"/>
        <dbReference type="ChEBI" id="CHEBI:15377"/>
        <dbReference type="ChEBI" id="CHEBI:15378"/>
        <dbReference type="ChEBI" id="CHEBI:30807"/>
        <dbReference type="ChEBI" id="CHEBI:57287"/>
        <dbReference type="ChEBI" id="CHEBI:57385"/>
    </reaction>
    <physiologicalReaction direction="left-to-right" evidence="23">
        <dbReference type="Rhea" id="RHEA:40120"/>
    </physiologicalReaction>
</comment>
<dbReference type="RefSeq" id="WP_163176903.1">
    <property type="nucleotide sequence ID" value="NZ_JAAIWM010000001.1"/>
</dbReference>
<evidence type="ECO:0000256" key="2">
    <source>
        <dbReference type="ARBA" id="ARBA00004496"/>
    </source>
</evidence>
<dbReference type="CDD" id="cd03443">
    <property type="entry name" value="PaaI_thioesterase"/>
    <property type="match status" value="1"/>
</dbReference>
<dbReference type="PANTHER" id="PTHR12418">
    <property type="entry name" value="ACYL-COENZYME A THIOESTERASE THEM4"/>
    <property type="match status" value="1"/>
</dbReference>
<evidence type="ECO:0000313" key="26">
    <source>
        <dbReference type="Proteomes" id="UP000481043"/>
    </source>
</evidence>
<accession>A0A6M0Q2M7</accession>
<evidence type="ECO:0000256" key="11">
    <source>
        <dbReference type="ARBA" id="ARBA00023136"/>
    </source>
</evidence>
<keyword evidence="9" id="KW-0809">Transit peptide</keyword>
<evidence type="ECO:0000256" key="19">
    <source>
        <dbReference type="ARBA" id="ARBA00047588"/>
    </source>
</evidence>
<dbReference type="InterPro" id="IPR029069">
    <property type="entry name" value="HotDog_dom_sf"/>
</dbReference>
<evidence type="ECO:0000256" key="16">
    <source>
        <dbReference type="ARBA" id="ARBA00038848"/>
    </source>
</evidence>
<comment type="catalytic activity">
    <reaction evidence="21">
        <text>decanoyl-CoA + H2O = decanoate + CoA + H(+)</text>
        <dbReference type="Rhea" id="RHEA:40059"/>
        <dbReference type="ChEBI" id="CHEBI:15377"/>
        <dbReference type="ChEBI" id="CHEBI:15378"/>
        <dbReference type="ChEBI" id="CHEBI:27689"/>
        <dbReference type="ChEBI" id="CHEBI:57287"/>
        <dbReference type="ChEBI" id="CHEBI:61430"/>
    </reaction>
    <physiologicalReaction direction="left-to-right" evidence="21">
        <dbReference type="Rhea" id="RHEA:40060"/>
    </physiologicalReaction>
</comment>
<keyword evidence="12" id="KW-0966">Cell projection</keyword>
<name>A0A6M0Q2M7_9BACI</name>
<sequence>MDQQLQNDIHDYLQDANEEEQQVFKQIVEGLKRKQEGANGSYLGGLLKASSTFKEEEQQLEMVIPANPIIQNSLNIVHGGITATLIDSAMGTLVHRILADDVYAVTSEIKINYVAPGIGKEFKCITSVIHKGSKTIVCEGKVFRDDGVLIAHSTASFFIIPRKNK</sequence>
<evidence type="ECO:0000256" key="12">
    <source>
        <dbReference type="ARBA" id="ARBA00023273"/>
    </source>
</evidence>
<comment type="similarity">
    <text evidence="15">Belongs to the THEM4/THEM5 thioesterase family.</text>
</comment>
<evidence type="ECO:0000256" key="8">
    <source>
        <dbReference type="ARBA" id="ARBA00022832"/>
    </source>
</evidence>
<evidence type="ECO:0000256" key="21">
    <source>
        <dbReference type="ARBA" id="ARBA00047969"/>
    </source>
</evidence>
<protein>
    <recommendedName>
        <fullName evidence="17">Acyl-coenzyme A thioesterase THEM4</fullName>
        <ecNumber evidence="16">3.1.2.2</ecNumber>
    </recommendedName>
    <alternativeName>
        <fullName evidence="18">Thioesterase superfamily member 4</fullName>
    </alternativeName>
</protein>
<comment type="catalytic activity">
    <reaction evidence="20">
        <text>hexadecanoyl-CoA + H2O = hexadecanoate + CoA + H(+)</text>
        <dbReference type="Rhea" id="RHEA:16645"/>
        <dbReference type="ChEBI" id="CHEBI:7896"/>
        <dbReference type="ChEBI" id="CHEBI:15377"/>
        <dbReference type="ChEBI" id="CHEBI:15378"/>
        <dbReference type="ChEBI" id="CHEBI:57287"/>
        <dbReference type="ChEBI" id="CHEBI:57379"/>
        <dbReference type="EC" id="3.1.2.2"/>
    </reaction>
    <physiologicalReaction direction="left-to-right" evidence="20">
        <dbReference type="Rhea" id="RHEA:16646"/>
    </physiologicalReaction>
</comment>
<keyword evidence="10" id="KW-0443">Lipid metabolism</keyword>
<dbReference type="GO" id="GO:0016289">
    <property type="term" value="F:acyl-CoA hydrolase activity"/>
    <property type="evidence" value="ECO:0007669"/>
    <property type="project" value="UniProtKB-ARBA"/>
</dbReference>
<comment type="catalytic activity">
    <reaction evidence="14">
        <text>(9Z)-octadecenoyl-CoA + H2O = (9Z)-octadecenoate + CoA + H(+)</text>
        <dbReference type="Rhea" id="RHEA:40139"/>
        <dbReference type="ChEBI" id="CHEBI:15377"/>
        <dbReference type="ChEBI" id="CHEBI:15378"/>
        <dbReference type="ChEBI" id="CHEBI:30823"/>
        <dbReference type="ChEBI" id="CHEBI:57287"/>
        <dbReference type="ChEBI" id="CHEBI:57387"/>
    </reaction>
    <physiologicalReaction direction="left-to-right" evidence="14">
        <dbReference type="Rhea" id="RHEA:40140"/>
    </physiologicalReaction>
</comment>
<keyword evidence="7" id="KW-0378">Hydrolase</keyword>
<dbReference type="InterPro" id="IPR003736">
    <property type="entry name" value="PAAI_dom"/>
</dbReference>
<evidence type="ECO:0000256" key="6">
    <source>
        <dbReference type="ARBA" id="ARBA00022703"/>
    </source>
</evidence>
<evidence type="ECO:0000256" key="17">
    <source>
        <dbReference type="ARBA" id="ARBA00040123"/>
    </source>
</evidence>
<gene>
    <name evidence="25" type="ORF">G4D63_01290</name>
</gene>
<comment type="catalytic activity">
    <reaction evidence="22">
        <text>dodecanoyl-CoA + H2O = dodecanoate + CoA + H(+)</text>
        <dbReference type="Rhea" id="RHEA:30135"/>
        <dbReference type="ChEBI" id="CHEBI:15377"/>
        <dbReference type="ChEBI" id="CHEBI:15378"/>
        <dbReference type="ChEBI" id="CHEBI:18262"/>
        <dbReference type="ChEBI" id="CHEBI:57287"/>
        <dbReference type="ChEBI" id="CHEBI:57375"/>
    </reaction>
    <physiologicalReaction direction="left-to-right" evidence="22">
        <dbReference type="Rhea" id="RHEA:30136"/>
    </physiologicalReaction>
</comment>
<dbReference type="InterPro" id="IPR052365">
    <property type="entry name" value="THEM4/THEM5_acyl-CoA_thioest"/>
</dbReference>
<dbReference type="AlphaFoldDB" id="A0A6M0Q2M7"/>
<keyword evidence="6" id="KW-0053">Apoptosis</keyword>
<evidence type="ECO:0000256" key="13">
    <source>
        <dbReference type="ARBA" id="ARBA00035852"/>
    </source>
</evidence>
<comment type="caution">
    <text evidence="25">The sequence shown here is derived from an EMBL/GenBank/DDBJ whole genome shotgun (WGS) entry which is preliminary data.</text>
</comment>
<evidence type="ECO:0000256" key="14">
    <source>
        <dbReference type="ARBA" id="ARBA00037002"/>
    </source>
</evidence>
<dbReference type="NCBIfam" id="TIGR00369">
    <property type="entry name" value="unchar_dom_1"/>
    <property type="match status" value="1"/>
</dbReference>
<evidence type="ECO:0000256" key="15">
    <source>
        <dbReference type="ARBA" id="ARBA00038456"/>
    </source>
</evidence>
<keyword evidence="11" id="KW-0472">Membrane</keyword>
<dbReference type="GO" id="GO:0006631">
    <property type="term" value="P:fatty acid metabolic process"/>
    <property type="evidence" value="ECO:0007669"/>
    <property type="project" value="UniProtKB-KW"/>
</dbReference>
<reference evidence="25 26" key="1">
    <citation type="submission" date="2020-02" db="EMBL/GenBank/DDBJ databases">
        <title>Bacillus aquiflavi sp. nov., isolated from yellow water of strong flavor Chinese baijiu in Yibin region of China.</title>
        <authorList>
            <person name="Xie J."/>
        </authorList>
    </citation>
    <scope>NUCLEOTIDE SEQUENCE [LARGE SCALE GENOMIC DNA]</scope>
    <source>
        <strain evidence="25 26">SA4</strain>
    </source>
</reference>
<keyword evidence="4" id="KW-1003">Cell membrane</keyword>
<evidence type="ECO:0000259" key="24">
    <source>
        <dbReference type="Pfam" id="PF03061"/>
    </source>
</evidence>
<evidence type="ECO:0000256" key="4">
    <source>
        <dbReference type="ARBA" id="ARBA00022475"/>
    </source>
</evidence>
<evidence type="ECO:0000256" key="22">
    <source>
        <dbReference type="ARBA" id="ARBA00048074"/>
    </source>
</evidence>
<evidence type="ECO:0000256" key="18">
    <source>
        <dbReference type="ARBA" id="ARBA00043210"/>
    </source>
</evidence>
<comment type="catalytic activity">
    <reaction evidence="13">
        <text>(5Z,8Z,11Z,14Z)-eicosatetraenoyl-CoA + H2O = (5Z,8Z,11Z,14Z)-eicosatetraenoate + CoA + H(+)</text>
        <dbReference type="Rhea" id="RHEA:40151"/>
        <dbReference type="ChEBI" id="CHEBI:15377"/>
        <dbReference type="ChEBI" id="CHEBI:15378"/>
        <dbReference type="ChEBI" id="CHEBI:32395"/>
        <dbReference type="ChEBI" id="CHEBI:57287"/>
        <dbReference type="ChEBI" id="CHEBI:57368"/>
    </reaction>
    <physiologicalReaction direction="left-to-right" evidence="13">
        <dbReference type="Rhea" id="RHEA:40152"/>
    </physiologicalReaction>
</comment>
<dbReference type="Proteomes" id="UP000481043">
    <property type="component" value="Unassembled WGS sequence"/>
</dbReference>
<comment type="subcellular location">
    <subcellularLocation>
        <location evidence="3">Cell projection</location>
        <location evidence="3">Ruffle membrane</location>
    </subcellularLocation>
    <subcellularLocation>
        <location evidence="2">Cytoplasm</location>
    </subcellularLocation>
    <subcellularLocation>
        <location evidence="1">Membrane</location>
        <topology evidence="1">Peripheral membrane protein</topology>
    </subcellularLocation>
</comment>
<organism evidence="25 26">
    <name type="scientific">Bacillus mesophilus</name>
    <dbReference type="NCBI Taxonomy" id="1808955"/>
    <lineage>
        <taxon>Bacteria</taxon>
        <taxon>Bacillati</taxon>
        <taxon>Bacillota</taxon>
        <taxon>Bacilli</taxon>
        <taxon>Bacillales</taxon>
        <taxon>Bacillaceae</taxon>
        <taxon>Bacillus</taxon>
    </lineage>
</organism>
<evidence type="ECO:0000256" key="3">
    <source>
        <dbReference type="ARBA" id="ARBA00004632"/>
    </source>
</evidence>